<accession>A0A4R3NHN1</accession>
<dbReference type="Gene3D" id="1.10.10.10">
    <property type="entry name" value="Winged helix-like DNA-binding domain superfamily/Winged helix DNA-binding domain"/>
    <property type="match status" value="1"/>
</dbReference>
<dbReference type="AlphaFoldDB" id="A0A4R3NHN1"/>
<evidence type="ECO:0000313" key="5">
    <source>
        <dbReference type="EMBL" id="TCT31542.1"/>
    </source>
</evidence>
<feature type="domain" description="OmpR/PhoB-type" evidence="4">
    <location>
        <begin position="7"/>
        <end position="112"/>
    </location>
</feature>
<dbReference type="Proteomes" id="UP000295055">
    <property type="component" value="Unassembled WGS sequence"/>
</dbReference>
<sequence>MSIEKRRLLFLVNDTLEFDPEKKILKRVDDNSFSEIKLNTPTSECLYLILSRGNQIIPQDEFFKTVWESNGEYVSLNTLYQNISILRKGLKELGIVDEIITTVAKKGFKLHSDVRVSIREKKSETLSETNHNNKNERQYRISSGTLGLIALSLVLIGLVIMIFYQSIRYFAYSPKEVDYGYTETAMVDGCHIYTFNVNRKKKELDINVIKRLIEEYPINCSINGHLYVNWQEYSNYYSVITCNKPVTTDSIVDCKTIFYEG</sequence>
<feature type="DNA-binding region" description="OmpR/PhoB-type" evidence="2">
    <location>
        <begin position="7"/>
        <end position="112"/>
    </location>
</feature>
<dbReference type="InterPro" id="IPR016032">
    <property type="entry name" value="Sig_transdc_resp-reg_C-effctor"/>
</dbReference>
<evidence type="ECO:0000256" key="3">
    <source>
        <dbReference type="SAM" id="Phobius"/>
    </source>
</evidence>
<dbReference type="SUPFAM" id="SSF46894">
    <property type="entry name" value="C-terminal effector domain of the bipartite response regulators"/>
    <property type="match status" value="1"/>
</dbReference>
<dbReference type="EMBL" id="SMAS01000007">
    <property type="protein sequence ID" value="TCT31542.1"/>
    <property type="molecule type" value="Genomic_DNA"/>
</dbReference>
<dbReference type="Pfam" id="PF00486">
    <property type="entry name" value="Trans_reg_C"/>
    <property type="match status" value="1"/>
</dbReference>
<feature type="transmembrane region" description="Helical" evidence="3">
    <location>
        <begin position="144"/>
        <end position="164"/>
    </location>
</feature>
<comment type="caution">
    <text evidence="5">The sequence shown here is derived from an EMBL/GenBank/DDBJ whole genome shotgun (WGS) entry which is preliminary data.</text>
</comment>
<dbReference type="SMART" id="SM00862">
    <property type="entry name" value="Trans_reg_C"/>
    <property type="match status" value="1"/>
</dbReference>
<dbReference type="OrthoDB" id="7003224at2"/>
<keyword evidence="3" id="KW-0812">Transmembrane</keyword>
<dbReference type="PROSITE" id="PS51755">
    <property type="entry name" value="OMPR_PHOB"/>
    <property type="match status" value="1"/>
</dbReference>
<proteinExistence type="predicted"/>
<evidence type="ECO:0000256" key="2">
    <source>
        <dbReference type="PROSITE-ProRule" id="PRU01091"/>
    </source>
</evidence>
<keyword evidence="1 2" id="KW-0238">DNA-binding</keyword>
<keyword evidence="3" id="KW-0472">Membrane</keyword>
<evidence type="ECO:0000313" key="6">
    <source>
        <dbReference type="Proteomes" id="UP000295055"/>
    </source>
</evidence>
<dbReference type="GO" id="GO:0006355">
    <property type="term" value="P:regulation of DNA-templated transcription"/>
    <property type="evidence" value="ECO:0007669"/>
    <property type="project" value="InterPro"/>
</dbReference>
<gene>
    <name evidence="5" type="ORF">EC835_10770</name>
</gene>
<protein>
    <submittedName>
        <fullName evidence="5">DNA-binding winged helix-turn-helix (WHTH) protein</fullName>
    </submittedName>
</protein>
<evidence type="ECO:0000259" key="4">
    <source>
        <dbReference type="PROSITE" id="PS51755"/>
    </source>
</evidence>
<name>A0A4R3NHN1_9GAMM</name>
<reference evidence="5 6" key="1">
    <citation type="submission" date="2019-03" db="EMBL/GenBank/DDBJ databases">
        <title>Genomic analyses of the natural microbiome of Caenorhabditis elegans.</title>
        <authorList>
            <person name="Samuel B."/>
        </authorList>
    </citation>
    <scope>NUCLEOTIDE SEQUENCE [LARGE SCALE GENOMIC DNA]</scope>
    <source>
        <strain evidence="5 6">JUb102</strain>
    </source>
</reference>
<dbReference type="GO" id="GO:0000160">
    <property type="term" value="P:phosphorelay signal transduction system"/>
    <property type="evidence" value="ECO:0007669"/>
    <property type="project" value="InterPro"/>
</dbReference>
<dbReference type="InterPro" id="IPR001867">
    <property type="entry name" value="OmpR/PhoB-type_DNA-bd"/>
</dbReference>
<keyword evidence="3" id="KW-1133">Transmembrane helix</keyword>
<dbReference type="InterPro" id="IPR036388">
    <property type="entry name" value="WH-like_DNA-bd_sf"/>
</dbReference>
<evidence type="ECO:0000256" key="1">
    <source>
        <dbReference type="ARBA" id="ARBA00023125"/>
    </source>
</evidence>
<dbReference type="GO" id="GO:0003677">
    <property type="term" value="F:DNA binding"/>
    <property type="evidence" value="ECO:0007669"/>
    <property type="project" value="UniProtKB-UniRule"/>
</dbReference>
<dbReference type="RefSeq" id="WP_132496695.1">
    <property type="nucleotide sequence ID" value="NZ_SMAS01000007.1"/>
</dbReference>
<organism evidence="5 6">
    <name type="scientific">Providencia alcalifaciens</name>
    <dbReference type="NCBI Taxonomy" id="126385"/>
    <lineage>
        <taxon>Bacteria</taxon>
        <taxon>Pseudomonadati</taxon>
        <taxon>Pseudomonadota</taxon>
        <taxon>Gammaproteobacteria</taxon>
        <taxon>Enterobacterales</taxon>
        <taxon>Morganellaceae</taxon>
        <taxon>Providencia</taxon>
    </lineage>
</organism>